<feature type="region of interest" description="Disordered" evidence="14">
    <location>
        <begin position="29"/>
        <end position="58"/>
    </location>
</feature>
<dbReference type="InterPro" id="IPR047196">
    <property type="entry name" value="YidC_ALB_C"/>
</dbReference>
<dbReference type="InterPro" id="IPR001708">
    <property type="entry name" value="YidC/ALB3/OXA1/COX18"/>
</dbReference>
<keyword evidence="5 13" id="KW-1003">Cell membrane</keyword>
<keyword evidence="4 13" id="KW-0813">Transport</keyword>
<keyword evidence="7 13" id="KW-0653">Protein transport</keyword>
<feature type="transmembrane region" description="Helical" evidence="13">
    <location>
        <begin position="525"/>
        <end position="548"/>
    </location>
</feature>
<dbReference type="RefSeq" id="WP_111627651.1">
    <property type="nucleotide sequence ID" value="NZ_QLMC01000002.1"/>
</dbReference>
<dbReference type="PRINTS" id="PR00701">
    <property type="entry name" value="60KDINNERMP"/>
</dbReference>
<dbReference type="HAMAP" id="MF_01810">
    <property type="entry name" value="YidC_type1"/>
    <property type="match status" value="1"/>
</dbReference>
<dbReference type="AlphaFoldDB" id="A0A327X2H3"/>
<evidence type="ECO:0000256" key="7">
    <source>
        <dbReference type="ARBA" id="ARBA00022927"/>
    </source>
</evidence>
<keyword evidence="10 13" id="KW-0143">Chaperone</keyword>
<feature type="domain" description="Membrane insertase YidC/Oxa/ALB C-terminal" evidence="15">
    <location>
        <begin position="365"/>
        <end position="562"/>
    </location>
</feature>
<dbReference type="EMBL" id="QLMC01000002">
    <property type="protein sequence ID" value="RAJ99858.1"/>
    <property type="molecule type" value="Genomic_DNA"/>
</dbReference>
<evidence type="ECO:0000256" key="4">
    <source>
        <dbReference type="ARBA" id="ARBA00022448"/>
    </source>
</evidence>
<feature type="transmembrane region" description="Helical" evidence="13">
    <location>
        <begin position="430"/>
        <end position="451"/>
    </location>
</feature>
<dbReference type="GO" id="GO:0015031">
    <property type="term" value="P:protein transport"/>
    <property type="evidence" value="ECO:0007669"/>
    <property type="project" value="UniProtKB-KW"/>
</dbReference>
<accession>A0A327X2H3</accession>
<evidence type="ECO:0000259" key="15">
    <source>
        <dbReference type="Pfam" id="PF02096"/>
    </source>
</evidence>
<dbReference type="Gene3D" id="2.70.98.90">
    <property type="match status" value="1"/>
</dbReference>
<dbReference type="GO" id="GO:0051205">
    <property type="term" value="P:protein insertion into membrane"/>
    <property type="evidence" value="ECO:0007669"/>
    <property type="project" value="TreeGrafter"/>
</dbReference>
<comment type="similarity">
    <text evidence="2 13">Belongs to the OXA1/ALB3/YidC family. Type 1 subfamily.</text>
</comment>
<feature type="transmembrane region" description="Helical" evidence="13">
    <location>
        <begin position="365"/>
        <end position="385"/>
    </location>
</feature>
<sequence length="618" mass="70096">MDRNQIIGIVLILGMLLGYQLLMPKPAPELKPEQEKTTSAPSQQTAQKATSGPAEQPLDSVASRRLYGDFAAAASGQSRDIVVENPDIRVTFSTQGGRVKEVLLKNYKTYDQKPLVLINEQSSQMALELPTNRGKVNVEKLYFETTTPAQSTVQGNAQTITFRLALSPTQTVEQTYTIPAKGYVVDYDLKLNGLDNIVNNNDIRFLWQDKMRQFENDMTENRKSATINYLSADENFDGLSEGTSDQEATLEEPVKWFTIKHKYFLAGFISEGSPFKNAVFKTQVNPNDPITVKTAIADVMIPMADVKSGKGNFRFFFGPNDYQLLDEVAPEFDRNVYLGYAILKPVNKYFFVPVFNFLEQFISNYGVLIIVLVVFVKLLLTPLTYRSYVSMAKMRVLAPEVNEIREKVGDDMAKQQQETMKLYQQVGVSPLSGCIPVLATMPILMSLFFLFPNLIELRQKTFLWSNDLSTYDSFIKFPFTIPFLGSHLSLFTIFMTASSLAYAYYNNQMTPAQPNSPVNMKAMSYVFPLMFMFVLNSFPAGLTFYYFVSNVVTIAQQLLIRKFVDEDKIKAVLEENRKKFAKGDVKKSKFQEMLQRSLQQAEDAKKQAEEAKKRAKKQ</sequence>
<proteinExistence type="inferred from homology"/>
<evidence type="ECO:0000259" key="16">
    <source>
        <dbReference type="Pfam" id="PF14849"/>
    </source>
</evidence>
<evidence type="ECO:0000256" key="6">
    <source>
        <dbReference type="ARBA" id="ARBA00022692"/>
    </source>
</evidence>
<dbReference type="CDD" id="cd20070">
    <property type="entry name" value="5TM_YidC_Alb3"/>
    <property type="match status" value="1"/>
</dbReference>
<dbReference type="NCBIfam" id="TIGR03593">
    <property type="entry name" value="yidC_nterm"/>
    <property type="match status" value="1"/>
</dbReference>
<dbReference type="NCBIfam" id="NF002356">
    <property type="entry name" value="PRK01318.2-3"/>
    <property type="match status" value="1"/>
</dbReference>
<evidence type="ECO:0000256" key="1">
    <source>
        <dbReference type="ARBA" id="ARBA00004429"/>
    </source>
</evidence>
<evidence type="ECO:0000256" key="8">
    <source>
        <dbReference type="ARBA" id="ARBA00022989"/>
    </source>
</evidence>
<dbReference type="GO" id="GO:0005886">
    <property type="term" value="C:plasma membrane"/>
    <property type="evidence" value="ECO:0007669"/>
    <property type="project" value="UniProtKB-SubCell"/>
</dbReference>
<dbReference type="PANTHER" id="PTHR12428:SF65">
    <property type="entry name" value="CYTOCHROME C OXIDASE ASSEMBLY PROTEIN COX18, MITOCHONDRIAL"/>
    <property type="match status" value="1"/>
</dbReference>
<feature type="transmembrane region" description="Helical" evidence="13">
    <location>
        <begin position="483"/>
        <end position="505"/>
    </location>
</feature>
<dbReference type="Pfam" id="PF14849">
    <property type="entry name" value="YidC_periplas"/>
    <property type="match status" value="1"/>
</dbReference>
<evidence type="ECO:0000313" key="18">
    <source>
        <dbReference type="Proteomes" id="UP000248790"/>
    </source>
</evidence>
<evidence type="ECO:0000256" key="13">
    <source>
        <dbReference type="HAMAP-Rule" id="MF_01810"/>
    </source>
</evidence>
<comment type="subunit">
    <text evidence="13">Interacts with the Sec translocase complex via SecD. Specifically interacts with transmembrane segments of nascent integral membrane proteins during membrane integration.</text>
</comment>
<feature type="compositionally biased region" description="Polar residues" evidence="14">
    <location>
        <begin position="37"/>
        <end position="50"/>
    </location>
</feature>
<comment type="function">
    <text evidence="13">Required for the insertion and/or proper folding and/or complex formation of integral membrane proteins into the membrane. Involved in integration of membrane proteins that insert both dependently and independently of the Sec translocase complex, as well as at least some lipoproteins. Aids folding of multispanning membrane proteins.</text>
</comment>
<keyword evidence="9 13" id="KW-0472">Membrane</keyword>
<dbReference type="Pfam" id="PF02096">
    <property type="entry name" value="60KD_IMP"/>
    <property type="match status" value="1"/>
</dbReference>
<name>A0A327X2H3_LARAB</name>
<evidence type="ECO:0000256" key="2">
    <source>
        <dbReference type="ARBA" id="ARBA00010527"/>
    </source>
</evidence>
<evidence type="ECO:0000256" key="9">
    <source>
        <dbReference type="ARBA" id="ARBA00023136"/>
    </source>
</evidence>
<dbReference type="InterPro" id="IPR028055">
    <property type="entry name" value="YidC/Oxa/ALB_C"/>
</dbReference>
<evidence type="ECO:0000256" key="12">
    <source>
        <dbReference type="ARBA" id="ARBA00033342"/>
    </source>
</evidence>
<comment type="subcellular location">
    <subcellularLocation>
        <location evidence="1">Cell inner membrane</location>
        <topology evidence="1">Multi-pass membrane protein</topology>
    </subcellularLocation>
    <subcellularLocation>
        <location evidence="13">Cell membrane</location>
        <topology evidence="13">Multi-pass membrane protein</topology>
    </subcellularLocation>
</comment>
<evidence type="ECO:0000256" key="11">
    <source>
        <dbReference type="ARBA" id="ARBA00033245"/>
    </source>
</evidence>
<evidence type="ECO:0000256" key="3">
    <source>
        <dbReference type="ARBA" id="ARBA00015325"/>
    </source>
</evidence>
<feature type="transmembrane region" description="Helical" evidence="13">
    <location>
        <begin position="6"/>
        <end position="22"/>
    </location>
</feature>
<gene>
    <name evidence="13" type="primary">yidC</name>
    <name evidence="17" type="ORF">LX87_01554</name>
</gene>
<evidence type="ECO:0000313" key="17">
    <source>
        <dbReference type="EMBL" id="RAJ99858.1"/>
    </source>
</evidence>
<evidence type="ECO:0000256" key="5">
    <source>
        <dbReference type="ARBA" id="ARBA00022475"/>
    </source>
</evidence>
<dbReference type="CDD" id="cd19961">
    <property type="entry name" value="EcYidC-like_peri"/>
    <property type="match status" value="1"/>
</dbReference>
<feature type="compositionally biased region" description="Basic and acidic residues" evidence="14">
    <location>
        <begin position="602"/>
        <end position="612"/>
    </location>
</feature>
<comment type="caution">
    <text evidence="17">The sequence shown here is derived from an EMBL/GenBank/DDBJ whole genome shotgun (WGS) entry which is preliminary data.</text>
</comment>
<keyword evidence="6 13" id="KW-0812">Transmembrane</keyword>
<dbReference type="InterPro" id="IPR019998">
    <property type="entry name" value="Membr_insert_YidC"/>
</dbReference>
<keyword evidence="8 13" id="KW-1133">Transmembrane helix</keyword>
<feature type="region of interest" description="Disordered" evidence="14">
    <location>
        <begin position="597"/>
        <end position="618"/>
    </location>
</feature>
<evidence type="ECO:0000256" key="14">
    <source>
        <dbReference type="SAM" id="MobiDB-lite"/>
    </source>
</evidence>
<dbReference type="InterPro" id="IPR038221">
    <property type="entry name" value="YidC_periplasmic_sf"/>
</dbReference>
<feature type="domain" description="Membrane insertase YidC N-terminal" evidence="16">
    <location>
        <begin position="81"/>
        <end position="350"/>
    </location>
</feature>
<dbReference type="OrthoDB" id="9780552at2"/>
<keyword evidence="18" id="KW-1185">Reference proteome</keyword>
<evidence type="ECO:0000256" key="10">
    <source>
        <dbReference type="ARBA" id="ARBA00023186"/>
    </source>
</evidence>
<dbReference type="NCBIfam" id="TIGR03592">
    <property type="entry name" value="yidC_oxa1_cterm"/>
    <property type="match status" value="1"/>
</dbReference>
<reference evidence="17 18" key="1">
    <citation type="submission" date="2018-06" db="EMBL/GenBank/DDBJ databases">
        <title>Genomic Encyclopedia of Archaeal and Bacterial Type Strains, Phase II (KMG-II): from individual species to whole genera.</title>
        <authorList>
            <person name="Goeker M."/>
        </authorList>
    </citation>
    <scope>NUCLEOTIDE SEQUENCE [LARGE SCALE GENOMIC DNA]</scope>
    <source>
        <strain evidence="17 18">DSM 21851</strain>
    </source>
</reference>
<protein>
    <recommendedName>
        <fullName evidence="3 13">Membrane protein insertase YidC</fullName>
    </recommendedName>
    <alternativeName>
        <fullName evidence="12 13">Foldase YidC</fullName>
    </alternativeName>
    <alternativeName>
        <fullName evidence="11 13">Membrane integrase YidC</fullName>
    </alternativeName>
    <alternativeName>
        <fullName evidence="13">Membrane protein YidC</fullName>
    </alternativeName>
</protein>
<organism evidence="17 18">
    <name type="scientific">Larkinella arboricola</name>
    <dbReference type="NCBI Taxonomy" id="643671"/>
    <lineage>
        <taxon>Bacteria</taxon>
        <taxon>Pseudomonadati</taxon>
        <taxon>Bacteroidota</taxon>
        <taxon>Cytophagia</taxon>
        <taxon>Cytophagales</taxon>
        <taxon>Spirosomataceae</taxon>
        <taxon>Larkinella</taxon>
    </lineage>
</organism>
<dbReference type="PANTHER" id="PTHR12428">
    <property type="entry name" value="OXA1"/>
    <property type="match status" value="1"/>
</dbReference>
<dbReference type="InterPro" id="IPR028053">
    <property type="entry name" value="Membr_insert_YidC_N"/>
</dbReference>
<dbReference type="Proteomes" id="UP000248790">
    <property type="component" value="Unassembled WGS sequence"/>
</dbReference>
<dbReference type="GO" id="GO:0032977">
    <property type="term" value="F:membrane insertase activity"/>
    <property type="evidence" value="ECO:0007669"/>
    <property type="project" value="InterPro"/>
</dbReference>